<feature type="chain" id="PRO_5040952290" evidence="3">
    <location>
        <begin position="30"/>
        <end position="322"/>
    </location>
</feature>
<keyword evidence="6" id="KW-1185">Reference proteome</keyword>
<reference evidence="5" key="1">
    <citation type="submission" date="2021-02" db="EMBL/GenBank/DDBJ databases">
        <title>Comparative genomics reveals that relaxation of natural selection precedes convergent phenotypic evolution of cavefish.</title>
        <authorList>
            <person name="Peng Z."/>
        </authorList>
    </citation>
    <scope>NUCLEOTIDE SEQUENCE</scope>
    <source>
        <tissue evidence="5">Muscle</tissue>
    </source>
</reference>
<keyword evidence="3" id="KW-0732">Signal</keyword>
<comment type="caution">
    <text evidence="5">The sequence shown here is derived from an EMBL/GenBank/DDBJ whole genome shotgun (WGS) entry which is preliminary data.</text>
</comment>
<name>A0A9W7T263_TRIRA</name>
<dbReference type="Gene3D" id="3.10.100.10">
    <property type="entry name" value="Mannose-Binding Protein A, subunit A"/>
    <property type="match status" value="2"/>
</dbReference>
<dbReference type="InterPro" id="IPR016186">
    <property type="entry name" value="C-type_lectin-like/link_sf"/>
</dbReference>
<dbReference type="InterPro" id="IPR001304">
    <property type="entry name" value="C-type_lectin-like"/>
</dbReference>
<evidence type="ECO:0000256" key="2">
    <source>
        <dbReference type="SAM" id="MobiDB-lite"/>
    </source>
</evidence>
<dbReference type="AlphaFoldDB" id="A0A9W7T263"/>
<dbReference type="PROSITE" id="PS00615">
    <property type="entry name" value="C_TYPE_LECTIN_1"/>
    <property type="match status" value="1"/>
</dbReference>
<organism evidence="5 6">
    <name type="scientific">Triplophysa rosa</name>
    <name type="common">Cave loach</name>
    <dbReference type="NCBI Taxonomy" id="992332"/>
    <lineage>
        <taxon>Eukaryota</taxon>
        <taxon>Metazoa</taxon>
        <taxon>Chordata</taxon>
        <taxon>Craniata</taxon>
        <taxon>Vertebrata</taxon>
        <taxon>Euteleostomi</taxon>
        <taxon>Actinopterygii</taxon>
        <taxon>Neopterygii</taxon>
        <taxon>Teleostei</taxon>
        <taxon>Ostariophysi</taxon>
        <taxon>Cypriniformes</taxon>
        <taxon>Nemacheilidae</taxon>
        <taxon>Triplophysa</taxon>
    </lineage>
</organism>
<dbReference type="InterPro" id="IPR016187">
    <property type="entry name" value="CTDL_fold"/>
</dbReference>
<dbReference type="InterPro" id="IPR018378">
    <property type="entry name" value="C-type_lectin_CS"/>
</dbReference>
<evidence type="ECO:0000259" key="4">
    <source>
        <dbReference type="PROSITE" id="PS50041"/>
    </source>
</evidence>
<dbReference type="PROSITE" id="PS50041">
    <property type="entry name" value="C_TYPE_LECTIN_2"/>
    <property type="match status" value="2"/>
</dbReference>
<accession>A0A9W7T263</accession>
<dbReference type="Pfam" id="PF00059">
    <property type="entry name" value="Lectin_C"/>
    <property type="match status" value="2"/>
</dbReference>
<evidence type="ECO:0000256" key="3">
    <source>
        <dbReference type="SAM" id="SignalP"/>
    </source>
</evidence>
<dbReference type="SMART" id="SM00034">
    <property type="entry name" value="CLECT"/>
    <property type="match status" value="2"/>
</dbReference>
<keyword evidence="5" id="KW-0675">Receptor</keyword>
<feature type="signal peptide" evidence="3">
    <location>
        <begin position="1"/>
        <end position="29"/>
    </location>
</feature>
<sequence>MLKHQRGAVRAMMGMSLFVLLLLSGLVCSDSGVPRKYYFINQNMTWAEAQSYCREKYTDLVTVDSIDDVNMMLQAVVLQYNGSVWIGLKKGTKGQWCLSPNNAVTQNTYWGLFEPSGDGSCVNMKLGLWNDSPCTTLFYFVCYNGIGNILIHIPKTWRDAQSYCRQYYTDLATISSPEELFQINIVIGIHETWIGLFLDSWQWSDQCSLLFRNWATGYTSQTSEFGDCVAMSTTNSGKWIQDSCSKQHPFICYDAYRKRVLRLNLSCDGNCNLDDPSLQMATLNELFIQATRLPGRVQPGLTQPGPTPPRSAPAAAPPGPAP</sequence>
<dbReference type="PANTHER" id="PTHR45784:SF3">
    <property type="entry name" value="C-TYPE LECTIN DOMAIN FAMILY 4 MEMBER K-LIKE-RELATED"/>
    <property type="match status" value="1"/>
</dbReference>
<dbReference type="Proteomes" id="UP001059041">
    <property type="component" value="Unassembled WGS sequence"/>
</dbReference>
<feature type="domain" description="C-type lectin" evidence="4">
    <location>
        <begin position="37"/>
        <end position="143"/>
    </location>
</feature>
<feature type="region of interest" description="Disordered" evidence="2">
    <location>
        <begin position="297"/>
        <end position="322"/>
    </location>
</feature>
<protein>
    <submittedName>
        <fullName evidence="5">Macrophage mannose receptor 1-like</fullName>
    </submittedName>
</protein>
<feature type="compositionally biased region" description="Pro residues" evidence="2">
    <location>
        <begin position="305"/>
        <end position="322"/>
    </location>
</feature>
<proteinExistence type="predicted"/>
<feature type="domain" description="C-type lectin" evidence="4">
    <location>
        <begin position="138"/>
        <end position="253"/>
    </location>
</feature>
<evidence type="ECO:0000313" key="5">
    <source>
        <dbReference type="EMBL" id="KAI7789553.1"/>
    </source>
</evidence>
<dbReference type="SUPFAM" id="SSF56436">
    <property type="entry name" value="C-type lectin-like"/>
    <property type="match status" value="2"/>
</dbReference>
<keyword evidence="1" id="KW-1015">Disulfide bond</keyword>
<evidence type="ECO:0000256" key="1">
    <source>
        <dbReference type="ARBA" id="ARBA00023157"/>
    </source>
</evidence>
<evidence type="ECO:0000313" key="6">
    <source>
        <dbReference type="Proteomes" id="UP001059041"/>
    </source>
</evidence>
<dbReference type="PANTHER" id="PTHR45784">
    <property type="entry name" value="C-TYPE LECTIN DOMAIN FAMILY 20 MEMBER A-RELATED"/>
    <property type="match status" value="1"/>
</dbReference>
<dbReference type="EMBL" id="JAFHDT010000437">
    <property type="protein sequence ID" value="KAI7789553.1"/>
    <property type="molecule type" value="Genomic_DNA"/>
</dbReference>
<gene>
    <name evidence="5" type="ORF">IRJ41_020243</name>
</gene>